<dbReference type="GO" id="GO:0006897">
    <property type="term" value="P:endocytosis"/>
    <property type="evidence" value="ECO:0007669"/>
    <property type="project" value="InterPro"/>
</dbReference>
<dbReference type="PANTHER" id="PTHR47174">
    <property type="entry name" value="BRIDGING INTEGRATOR 3"/>
    <property type="match status" value="1"/>
</dbReference>
<feature type="compositionally biased region" description="Low complexity" evidence="3">
    <location>
        <begin position="635"/>
        <end position="644"/>
    </location>
</feature>
<gene>
    <name evidence="6" type="ORF">GALMADRAFT_250677</name>
</gene>
<feature type="region of interest" description="Disordered" evidence="3">
    <location>
        <begin position="603"/>
        <end position="663"/>
    </location>
</feature>
<feature type="compositionally biased region" description="Polar residues" evidence="3">
    <location>
        <begin position="232"/>
        <end position="241"/>
    </location>
</feature>
<proteinExistence type="predicted"/>
<dbReference type="STRING" id="685588.A0A067T233"/>
<evidence type="ECO:0000259" key="5">
    <source>
        <dbReference type="PROSITE" id="PS51021"/>
    </source>
</evidence>
<evidence type="ECO:0000256" key="1">
    <source>
        <dbReference type="ARBA" id="ARBA00022443"/>
    </source>
</evidence>
<dbReference type="InterPro" id="IPR027267">
    <property type="entry name" value="AH/BAR_dom_sf"/>
</dbReference>
<dbReference type="Gene3D" id="1.20.1270.60">
    <property type="entry name" value="Arfaptin homology (AH) domain/BAR domain"/>
    <property type="match status" value="1"/>
</dbReference>
<dbReference type="InterPro" id="IPR036028">
    <property type="entry name" value="SH3-like_dom_sf"/>
</dbReference>
<dbReference type="PANTHER" id="PTHR47174:SF1">
    <property type="entry name" value="REDUCED VIABILITY UPON STARVATION PROTEIN 167"/>
    <property type="match status" value="1"/>
</dbReference>
<feature type="compositionally biased region" description="Low complexity" evidence="3">
    <location>
        <begin position="682"/>
        <end position="698"/>
    </location>
</feature>
<reference evidence="7" key="1">
    <citation type="journal article" date="2014" name="Proc. Natl. Acad. Sci. U.S.A.">
        <title>Extensive sampling of basidiomycete genomes demonstrates inadequacy of the white-rot/brown-rot paradigm for wood decay fungi.</title>
        <authorList>
            <person name="Riley R."/>
            <person name="Salamov A.A."/>
            <person name="Brown D.W."/>
            <person name="Nagy L.G."/>
            <person name="Floudas D."/>
            <person name="Held B.W."/>
            <person name="Levasseur A."/>
            <person name="Lombard V."/>
            <person name="Morin E."/>
            <person name="Otillar R."/>
            <person name="Lindquist E.A."/>
            <person name="Sun H."/>
            <person name="LaButti K.M."/>
            <person name="Schmutz J."/>
            <person name="Jabbour D."/>
            <person name="Luo H."/>
            <person name="Baker S.E."/>
            <person name="Pisabarro A.G."/>
            <person name="Walton J.D."/>
            <person name="Blanchette R.A."/>
            <person name="Henrissat B."/>
            <person name="Martin F."/>
            <person name="Cullen D."/>
            <person name="Hibbett D.S."/>
            <person name="Grigoriev I.V."/>
        </authorList>
    </citation>
    <scope>NUCLEOTIDE SEQUENCE [LARGE SCALE GENOMIC DNA]</scope>
    <source>
        <strain evidence="7">CBS 339.88</strain>
    </source>
</reference>
<accession>A0A067T233</accession>
<dbReference type="InterPro" id="IPR001452">
    <property type="entry name" value="SH3_domain"/>
</dbReference>
<dbReference type="InterPro" id="IPR004148">
    <property type="entry name" value="BAR_dom"/>
</dbReference>
<dbReference type="GO" id="GO:1990528">
    <property type="term" value="C:Rvs161p-Rvs167p complex"/>
    <property type="evidence" value="ECO:0007669"/>
    <property type="project" value="TreeGrafter"/>
</dbReference>
<feature type="region of interest" description="Disordered" evidence="3">
    <location>
        <begin position="678"/>
        <end position="755"/>
    </location>
</feature>
<evidence type="ECO:0000313" key="7">
    <source>
        <dbReference type="Proteomes" id="UP000027222"/>
    </source>
</evidence>
<sequence length="839" mass="90363">MLPIDILGMVMIVHGEEFREDAPFGSALVKLGRAHCKIATLQEAFALTFKDTFLAAMERFKDEIKEYELLKKKLETRKAHYDSTSAKFDKLQNSKKEKDRREAEDEMERARQRYEETTEDLRAHMHAIQENEHHQLRELTAFLDLETNFVQSYLEVLKDVKSEWQDRADVKRSHSERDGHQRSFRSSKPPSRAATPKARDRDRVDSSTSQDSSDDGPSTPARIASGRHSRNDSAGSKTPSRPASRLSRKRTNSSAGDKDRKNGKGKEDDKDKDKEKEKEKPKDGDRSRRMSVAGWASSAVESVTGVGKNKKSKDKESFATLDDSDDDKMSRSRTSMSSADQSTEGGGSLRKSSSLRALARRKSKSSKENLSTNSSSSLPGTSSGFGSGAGAGNADSTPTGSRILKPPSLQDKKVVRALYDYTASKPDELSFRAGSDIVVVQEVLDDWWLGEMVGDGSKGLFPRSYVEVIGSTNAAAAGSGSGSLGGRGKPNVVQRLGSGVMAALFDKEKPPPAAAGLNLNGRNGGAHGQMESESSLEPYHHDHDHDHYGTSDADDEHIIRAVPMTANKSPTFFGGFDDSASFTSSMADTNSDDEFGRRFAAQPHSQMQPFSMAPPSPLHQQFDDSEDDGEKVWFPPQQQIQSQPFVPPPAPAPAPSAQPRRNTLKALDAAQQPLINRSISDNPAASSPMLLAPPNASPGTGASTPTKKIPPPPPPRRTVSHNPTASPPIPERKAPSFVSQTGSGSGSGHASNASLSGSISSFSAVASAGVHSSNAGAGAGAGLVRGGAQGHGYGYDRSPFESAVELDDGGGGAPQRCLQFRQNPFKPKGMCSNCLEFHD</sequence>
<dbReference type="SUPFAM" id="SSF103657">
    <property type="entry name" value="BAR/IMD domain-like"/>
    <property type="match status" value="1"/>
</dbReference>
<feature type="compositionally biased region" description="Low complexity" evidence="3">
    <location>
        <begin position="736"/>
        <end position="755"/>
    </location>
</feature>
<dbReference type="Proteomes" id="UP000027222">
    <property type="component" value="Unassembled WGS sequence"/>
</dbReference>
<feature type="compositionally biased region" description="Low complexity" evidence="3">
    <location>
        <begin position="332"/>
        <end position="357"/>
    </location>
</feature>
<keyword evidence="1 2" id="KW-0728">SH3 domain</keyword>
<keyword evidence="7" id="KW-1185">Reference proteome</keyword>
<feature type="region of interest" description="Disordered" evidence="3">
    <location>
        <begin position="512"/>
        <end position="551"/>
    </location>
</feature>
<dbReference type="GO" id="GO:0043332">
    <property type="term" value="C:mating projection tip"/>
    <property type="evidence" value="ECO:0007669"/>
    <property type="project" value="TreeGrafter"/>
</dbReference>
<evidence type="ECO:0000256" key="3">
    <source>
        <dbReference type="SAM" id="MobiDB-lite"/>
    </source>
</evidence>
<feature type="compositionally biased region" description="Basic and acidic residues" evidence="3">
    <location>
        <begin position="166"/>
        <end position="181"/>
    </location>
</feature>
<protein>
    <recommendedName>
        <fullName evidence="8">SH3 domain-containing protein</fullName>
    </recommendedName>
</protein>
<dbReference type="GO" id="GO:0097320">
    <property type="term" value="P:plasma membrane tubulation"/>
    <property type="evidence" value="ECO:0007669"/>
    <property type="project" value="TreeGrafter"/>
</dbReference>
<dbReference type="GO" id="GO:0031097">
    <property type="term" value="C:medial cortex"/>
    <property type="evidence" value="ECO:0007669"/>
    <property type="project" value="TreeGrafter"/>
</dbReference>
<feature type="region of interest" description="Disordered" evidence="3">
    <location>
        <begin position="85"/>
        <end position="118"/>
    </location>
</feature>
<dbReference type="Gene3D" id="2.30.30.40">
    <property type="entry name" value="SH3 Domains"/>
    <property type="match status" value="1"/>
</dbReference>
<evidence type="ECO:0008006" key="8">
    <source>
        <dbReference type="Google" id="ProtNLM"/>
    </source>
</evidence>
<dbReference type="GO" id="GO:0015629">
    <property type="term" value="C:actin cytoskeleton"/>
    <property type="evidence" value="ECO:0007669"/>
    <property type="project" value="TreeGrafter"/>
</dbReference>
<organism evidence="6 7">
    <name type="scientific">Galerina marginata (strain CBS 339.88)</name>
    <dbReference type="NCBI Taxonomy" id="685588"/>
    <lineage>
        <taxon>Eukaryota</taxon>
        <taxon>Fungi</taxon>
        <taxon>Dikarya</taxon>
        <taxon>Basidiomycota</taxon>
        <taxon>Agaricomycotina</taxon>
        <taxon>Agaricomycetes</taxon>
        <taxon>Agaricomycetidae</taxon>
        <taxon>Agaricales</taxon>
        <taxon>Agaricineae</taxon>
        <taxon>Strophariaceae</taxon>
        <taxon>Galerina</taxon>
    </lineage>
</organism>
<dbReference type="Pfam" id="PF00018">
    <property type="entry name" value="SH3_1"/>
    <property type="match status" value="1"/>
</dbReference>
<feature type="domain" description="BAR" evidence="5">
    <location>
        <begin position="1"/>
        <end position="173"/>
    </location>
</feature>
<name>A0A067T233_GALM3</name>
<feature type="domain" description="SH3" evidence="4">
    <location>
        <begin position="410"/>
        <end position="471"/>
    </location>
</feature>
<evidence type="ECO:0000259" key="4">
    <source>
        <dbReference type="PROSITE" id="PS50002"/>
    </source>
</evidence>
<dbReference type="GO" id="GO:0008289">
    <property type="term" value="F:lipid binding"/>
    <property type="evidence" value="ECO:0007669"/>
    <property type="project" value="TreeGrafter"/>
</dbReference>
<feature type="compositionally biased region" description="Basic and acidic residues" evidence="3">
    <location>
        <begin position="538"/>
        <end position="549"/>
    </location>
</feature>
<dbReference type="CDD" id="cd00174">
    <property type="entry name" value="SH3"/>
    <property type="match status" value="1"/>
</dbReference>
<feature type="compositionally biased region" description="Low complexity" evidence="3">
    <location>
        <begin position="206"/>
        <end position="218"/>
    </location>
</feature>
<evidence type="ECO:0000313" key="6">
    <source>
        <dbReference type="EMBL" id="KDR73959.1"/>
    </source>
</evidence>
<evidence type="ECO:0000256" key="2">
    <source>
        <dbReference type="PROSITE-ProRule" id="PRU00192"/>
    </source>
</evidence>
<feature type="region of interest" description="Disordered" evidence="3">
    <location>
        <begin position="166"/>
        <end position="408"/>
    </location>
</feature>
<dbReference type="Pfam" id="PF03114">
    <property type="entry name" value="BAR"/>
    <property type="match status" value="1"/>
</dbReference>
<dbReference type="PRINTS" id="PR00452">
    <property type="entry name" value="SH3DOMAIN"/>
</dbReference>
<dbReference type="EMBL" id="KL142384">
    <property type="protein sequence ID" value="KDR73959.1"/>
    <property type="molecule type" value="Genomic_DNA"/>
</dbReference>
<feature type="compositionally biased region" description="Pro residues" evidence="3">
    <location>
        <begin position="645"/>
        <end position="656"/>
    </location>
</feature>
<dbReference type="OrthoDB" id="10263741at2759"/>
<dbReference type="PROSITE" id="PS50002">
    <property type="entry name" value="SH3"/>
    <property type="match status" value="1"/>
</dbReference>
<dbReference type="InterPro" id="IPR046982">
    <property type="entry name" value="BIN3/RVS161-like"/>
</dbReference>
<dbReference type="GO" id="GO:0051666">
    <property type="term" value="P:actin cortical patch localization"/>
    <property type="evidence" value="ECO:0007669"/>
    <property type="project" value="InterPro"/>
</dbReference>
<dbReference type="PROSITE" id="PS51021">
    <property type="entry name" value="BAR"/>
    <property type="match status" value="1"/>
</dbReference>
<dbReference type="SUPFAM" id="SSF50044">
    <property type="entry name" value="SH3-domain"/>
    <property type="match status" value="1"/>
</dbReference>
<dbReference type="AlphaFoldDB" id="A0A067T233"/>
<feature type="compositionally biased region" description="Low complexity" evidence="3">
    <location>
        <begin position="368"/>
        <end position="382"/>
    </location>
</feature>
<dbReference type="SMART" id="SM00326">
    <property type="entry name" value="SH3"/>
    <property type="match status" value="1"/>
</dbReference>
<feature type="compositionally biased region" description="Basic and acidic residues" evidence="3">
    <location>
        <begin position="256"/>
        <end position="288"/>
    </location>
</feature>
<dbReference type="HOGENOM" id="CLU_008936_0_0_1"/>